<evidence type="ECO:0008006" key="4">
    <source>
        <dbReference type="Google" id="ProtNLM"/>
    </source>
</evidence>
<protein>
    <recommendedName>
        <fullName evidence="4">Type VI secretion protein</fullName>
    </recommendedName>
</protein>
<evidence type="ECO:0000313" key="2">
    <source>
        <dbReference type="EMBL" id="CDL83868.1"/>
    </source>
</evidence>
<keyword evidence="1" id="KW-0732">Signal</keyword>
<comment type="caution">
    <text evidence="2">The sequence shown here is derived from an EMBL/GenBank/DDBJ whole genome shotgun (WGS) entry which is preliminary data.</text>
</comment>
<evidence type="ECO:0000313" key="3">
    <source>
        <dbReference type="Proteomes" id="UP000019202"/>
    </source>
</evidence>
<feature type="chain" id="PRO_5004803737" description="Type VI secretion protein" evidence="1">
    <location>
        <begin position="25"/>
        <end position="174"/>
    </location>
</feature>
<keyword evidence="3" id="KW-1185">Reference proteome</keyword>
<dbReference type="EMBL" id="CBXF010000097">
    <property type="protein sequence ID" value="CDL83868.1"/>
    <property type="molecule type" value="Genomic_DNA"/>
</dbReference>
<dbReference type="STRING" id="1427518.XSR1_380031"/>
<proteinExistence type="predicted"/>
<accession>W1J1B4</accession>
<reference evidence="2" key="1">
    <citation type="submission" date="2013-11" db="EMBL/GenBank/DDBJ databases">
        <title>Draft genome sequence and annotation of the entomopathogenic bacteria, Xenorhabdus cabanillasi strain JM26 and Xenorhabdus szentirmai strain DSM 16338.</title>
        <authorList>
            <person name="Gualtieri M."/>
            <person name="Ogier J.C."/>
            <person name="Pages S."/>
            <person name="Givaudan A."/>
            <person name="Gaudriault S."/>
        </authorList>
    </citation>
    <scope>NUCLEOTIDE SEQUENCE [LARGE SCALE GENOMIC DNA]</scope>
    <source>
        <strain evidence="2">DSM 16338</strain>
    </source>
</reference>
<dbReference type="Proteomes" id="UP000019202">
    <property type="component" value="Unassembled WGS sequence"/>
</dbReference>
<evidence type="ECO:0000256" key="1">
    <source>
        <dbReference type="SAM" id="SignalP"/>
    </source>
</evidence>
<dbReference type="AlphaFoldDB" id="W1J1B4"/>
<sequence length="174" mass="19631">MKISKFTLVSTLIALSALTTNAFADDSLSLDDKGEWEIQKNKSPIDDSENIHLYIYAEKPIKGMFGKVIRPTLNFVCRENKTDAFITWDTYLGIDSSDMITRIDSKKAVTREVYISTDNKAAFFQMPVSIIKEMSNSQKLYAQIIPYGESPVATTFNLKGLSEAVKPLRQACKW</sequence>
<gene>
    <name evidence="2" type="ORF">XSR1_380031</name>
</gene>
<dbReference type="RefSeq" id="WP_051462451.1">
    <property type="nucleotide sequence ID" value="NZ_CAWLWS010000097.1"/>
</dbReference>
<name>W1J1B4_9GAMM</name>
<organism evidence="2 3">
    <name type="scientific">Xenorhabdus szentirmaii DSM 16338</name>
    <dbReference type="NCBI Taxonomy" id="1427518"/>
    <lineage>
        <taxon>Bacteria</taxon>
        <taxon>Pseudomonadati</taxon>
        <taxon>Pseudomonadota</taxon>
        <taxon>Gammaproteobacteria</taxon>
        <taxon>Enterobacterales</taxon>
        <taxon>Morganellaceae</taxon>
        <taxon>Xenorhabdus</taxon>
    </lineage>
</organism>
<feature type="signal peptide" evidence="1">
    <location>
        <begin position="1"/>
        <end position="24"/>
    </location>
</feature>